<proteinExistence type="predicted"/>
<sequence>MRTRLQHPQSRIGEEAFWPMELSDENRTVRPRRAPPRLHRISAFPHNASERVHQDPAPAPVTLTVTLTVAVAADPDELLRIGPGRGYDGNKILSDNDSRVPIEGG</sequence>
<dbReference type="EMBL" id="JARFPK010000048">
    <property type="protein sequence ID" value="MDF0591577.1"/>
    <property type="molecule type" value="Genomic_DNA"/>
</dbReference>
<protein>
    <submittedName>
        <fullName evidence="2">Uncharacterized protein</fullName>
    </submittedName>
</protein>
<reference evidence="2 3" key="1">
    <citation type="submission" date="2023-03" db="EMBL/GenBank/DDBJ databases">
        <title>WGS of Methanotrichaceae archaeon Mx.</title>
        <authorList>
            <person name="Sorokin D.Y."/>
            <person name="Merkel A.Y."/>
        </authorList>
    </citation>
    <scope>NUCLEOTIDE SEQUENCE [LARGE SCALE GENOMIC DNA]</scope>
    <source>
        <strain evidence="2 3">Mx</strain>
    </source>
</reference>
<dbReference type="Proteomes" id="UP001220010">
    <property type="component" value="Unassembled WGS sequence"/>
</dbReference>
<comment type="caution">
    <text evidence="2">The sequence shown here is derived from an EMBL/GenBank/DDBJ whole genome shotgun (WGS) entry which is preliminary data.</text>
</comment>
<feature type="compositionally biased region" description="Basic and acidic residues" evidence="1">
    <location>
        <begin position="94"/>
        <end position="105"/>
    </location>
</feature>
<name>A0ABT5XA60_9EURY</name>
<evidence type="ECO:0000313" key="2">
    <source>
        <dbReference type="EMBL" id="MDF0591577.1"/>
    </source>
</evidence>
<feature type="region of interest" description="Disordered" evidence="1">
    <location>
        <begin position="83"/>
        <end position="105"/>
    </location>
</feature>
<evidence type="ECO:0000313" key="3">
    <source>
        <dbReference type="Proteomes" id="UP001220010"/>
    </source>
</evidence>
<gene>
    <name evidence="2" type="ORF">P0O15_10445</name>
</gene>
<dbReference type="RefSeq" id="WP_316967305.1">
    <property type="nucleotide sequence ID" value="NZ_JARFPK010000048.1"/>
</dbReference>
<accession>A0ABT5XA60</accession>
<evidence type="ECO:0000256" key="1">
    <source>
        <dbReference type="SAM" id="MobiDB-lite"/>
    </source>
</evidence>
<organism evidence="2 3">
    <name type="scientific">Candidatus Methanocrinis natronophilus</name>
    <dbReference type="NCBI Taxonomy" id="3033396"/>
    <lineage>
        <taxon>Archaea</taxon>
        <taxon>Methanobacteriati</taxon>
        <taxon>Methanobacteriota</taxon>
        <taxon>Stenosarchaea group</taxon>
        <taxon>Methanomicrobia</taxon>
        <taxon>Methanotrichales</taxon>
        <taxon>Methanotrichaceae</taxon>
        <taxon>Methanocrinis</taxon>
    </lineage>
</organism>
<keyword evidence="3" id="KW-1185">Reference proteome</keyword>